<feature type="compositionally biased region" description="Pro residues" evidence="4">
    <location>
        <begin position="98"/>
        <end position="110"/>
    </location>
</feature>
<dbReference type="InterPro" id="IPR018247">
    <property type="entry name" value="EF_Hand_1_Ca_BS"/>
</dbReference>
<evidence type="ECO:0000256" key="1">
    <source>
        <dbReference type="ARBA" id="ARBA00022473"/>
    </source>
</evidence>
<dbReference type="SMART" id="SM00305">
    <property type="entry name" value="HintC"/>
    <property type="match status" value="1"/>
</dbReference>
<dbReference type="EMBL" id="CAJNOR010001806">
    <property type="protein sequence ID" value="CAF1202121.1"/>
    <property type="molecule type" value="Genomic_DNA"/>
</dbReference>
<sequence length="636" mass="70164">MGGGSSRRKQPTVPLPSLPNYPQQYPPPSNILLPPPRPASPIMTGIPGPSSLNRKQLRQYEEAQRTIQNLQSQMQQGRPPSPLPYSGPPLVNASRPPYGSPYPLSPPPLPYGGNRSGTPPPQYPPPSPILQRMSYPYPQASPFGPGGYRDSDYAAVANISGLNPADIALLHREYLNLTRGGSTKIDRVVFRQLLREALVDANNENIDRAIENIFIAIDRNRDGFIDFPEFVGAFRDVLRTGAHDTNSFLAQYGFPESFGNPIPANISNSAYIHQPSISVPSQPQIISLPTTTIQQTPAICNSSAPIVISLDNNQSPYVVNTQGQCLSGQAGALHVIVHLACGQAPCPVEEDPVQLAECAQLDVQAIIQAAKGNLKLFCNLAERYMECFKTKTRNCIGGWAAEGGLTELQNLAQWCCVNPGLPEPDECPLRRNPKCFSGDDFVSMANGERKLLSELRPGDRVLVMNSQKQIEEDEVIMMLDSQPKRPALFYSIETETGHRLSLTGNHFIAVNHNDQFIPANQIKSRDTVFIHVEGQLQPVTVRNVSEEYRVGYFTPMTSHGTLIVNDMAASCYSSVVSHNLAHQVLAPLRWWYRFAKLFAVEQPFEHVPDGGIHWIPKAMLHMTEKFLPSVLTTQSI</sequence>
<evidence type="ECO:0000256" key="2">
    <source>
        <dbReference type="ARBA" id="ARBA00022729"/>
    </source>
</evidence>
<dbReference type="SMART" id="SM00054">
    <property type="entry name" value="EFh"/>
    <property type="match status" value="1"/>
</dbReference>
<feature type="region of interest" description="Disordered" evidence="4">
    <location>
        <begin position="1"/>
        <end position="129"/>
    </location>
</feature>
<dbReference type="InterPro" id="IPR003586">
    <property type="entry name" value="Hint_dom_C"/>
</dbReference>
<feature type="compositionally biased region" description="Basic residues" evidence="4">
    <location>
        <begin position="1"/>
        <end position="10"/>
    </location>
</feature>
<dbReference type="GO" id="GO:0005113">
    <property type="term" value="F:patched binding"/>
    <property type="evidence" value="ECO:0007669"/>
    <property type="project" value="TreeGrafter"/>
</dbReference>
<keyword evidence="3" id="KW-0106">Calcium</keyword>
<dbReference type="InterPro" id="IPR050387">
    <property type="entry name" value="Hedgehog_Signaling"/>
</dbReference>
<dbReference type="SMART" id="SM00306">
    <property type="entry name" value="HintN"/>
    <property type="match status" value="1"/>
</dbReference>
<accession>A0A814W9H6</accession>
<dbReference type="InterPro" id="IPR011992">
    <property type="entry name" value="EF-hand-dom_pair"/>
</dbReference>
<dbReference type="InterPro" id="IPR003587">
    <property type="entry name" value="Hint_dom_N"/>
</dbReference>
<dbReference type="SUPFAM" id="SSF47473">
    <property type="entry name" value="EF-hand"/>
    <property type="match status" value="1"/>
</dbReference>
<dbReference type="GO" id="GO:0007267">
    <property type="term" value="P:cell-cell signaling"/>
    <property type="evidence" value="ECO:0007669"/>
    <property type="project" value="InterPro"/>
</dbReference>
<dbReference type="PANTHER" id="PTHR11889:SF31">
    <property type="entry name" value="PROTEIN HEDGEHOG"/>
    <property type="match status" value="1"/>
</dbReference>
<dbReference type="GO" id="GO:0005615">
    <property type="term" value="C:extracellular space"/>
    <property type="evidence" value="ECO:0007669"/>
    <property type="project" value="TreeGrafter"/>
</dbReference>
<feature type="compositionally biased region" description="Pro residues" evidence="4">
    <location>
        <begin position="13"/>
        <end position="39"/>
    </location>
</feature>
<evidence type="ECO:0000256" key="4">
    <source>
        <dbReference type="SAM" id="MobiDB-lite"/>
    </source>
</evidence>
<dbReference type="PANTHER" id="PTHR11889">
    <property type="entry name" value="HEDGEHOG"/>
    <property type="match status" value="1"/>
</dbReference>
<dbReference type="GO" id="GO:0007224">
    <property type="term" value="P:smoothened signaling pathway"/>
    <property type="evidence" value="ECO:0007669"/>
    <property type="project" value="TreeGrafter"/>
</dbReference>
<dbReference type="Gene3D" id="2.170.16.10">
    <property type="entry name" value="Hedgehog/Intein (Hint) domain"/>
    <property type="match status" value="1"/>
</dbReference>
<keyword evidence="1" id="KW-0217">Developmental protein</keyword>
<dbReference type="GO" id="GO:0016539">
    <property type="term" value="P:intein-mediated protein splicing"/>
    <property type="evidence" value="ECO:0007669"/>
    <property type="project" value="InterPro"/>
</dbReference>
<organism evidence="6 7">
    <name type="scientific">Adineta ricciae</name>
    <name type="common">Rotifer</name>
    <dbReference type="NCBI Taxonomy" id="249248"/>
    <lineage>
        <taxon>Eukaryota</taxon>
        <taxon>Metazoa</taxon>
        <taxon>Spiralia</taxon>
        <taxon>Gnathifera</taxon>
        <taxon>Rotifera</taxon>
        <taxon>Eurotatoria</taxon>
        <taxon>Bdelloidea</taxon>
        <taxon>Adinetida</taxon>
        <taxon>Adinetidae</taxon>
        <taxon>Adineta</taxon>
    </lineage>
</organism>
<dbReference type="GO" id="GO:0016540">
    <property type="term" value="P:protein autoprocessing"/>
    <property type="evidence" value="ECO:0007669"/>
    <property type="project" value="InterPro"/>
</dbReference>
<proteinExistence type="predicted"/>
<evidence type="ECO:0000313" key="6">
    <source>
        <dbReference type="EMBL" id="CAF1202121.1"/>
    </source>
</evidence>
<dbReference type="GO" id="GO:0010468">
    <property type="term" value="P:regulation of gene expression"/>
    <property type="evidence" value="ECO:0007669"/>
    <property type="project" value="TreeGrafter"/>
</dbReference>
<dbReference type="PRINTS" id="PR00632">
    <property type="entry name" value="SONICHHOG"/>
</dbReference>
<dbReference type="PROSITE" id="PS50222">
    <property type="entry name" value="EF_HAND_2"/>
    <property type="match status" value="1"/>
</dbReference>
<dbReference type="PROSITE" id="PS50817">
    <property type="entry name" value="INTEIN_N_TER"/>
    <property type="match status" value="1"/>
</dbReference>
<name>A0A814W9H6_ADIRI</name>
<keyword evidence="7" id="KW-1185">Reference proteome</keyword>
<reference evidence="6" key="1">
    <citation type="submission" date="2021-02" db="EMBL/GenBank/DDBJ databases">
        <authorList>
            <person name="Nowell W R."/>
        </authorList>
    </citation>
    <scope>NUCLEOTIDE SEQUENCE</scope>
</reference>
<dbReference type="PROSITE" id="PS00018">
    <property type="entry name" value="EF_HAND_1"/>
    <property type="match status" value="1"/>
</dbReference>
<dbReference type="CDD" id="cd00081">
    <property type="entry name" value="Hint"/>
    <property type="match status" value="1"/>
</dbReference>
<dbReference type="GO" id="GO:0005509">
    <property type="term" value="F:calcium ion binding"/>
    <property type="evidence" value="ECO:0007669"/>
    <property type="project" value="InterPro"/>
</dbReference>
<protein>
    <recommendedName>
        <fullName evidence="5">EF-hand domain-containing protein</fullName>
    </recommendedName>
</protein>
<dbReference type="Gene3D" id="1.10.238.10">
    <property type="entry name" value="EF-hand"/>
    <property type="match status" value="1"/>
</dbReference>
<evidence type="ECO:0000256" key="3">
    <source>
        <dbReference type="ARBA" id="ARBA00022837"/>
    </source>
</evidence>
<dbReference type="InterPro" id="IPR001657">
    <property type="entry name" value="Hedgehog"/>
</dbReference>
<gene>
    <name evidence="6" type="ORF">XAT740_LOCUS23736</name>
</gene>
<feature type="domain" description="EF-hand" evidence="5">
    <location>
        <begin position="205"/>
        <end position="240"/>
    </location>
</feature>
<dbReference type="InterPro" id="IPR002048">
    <property type="entry name" value="EF_hand_dom"/>
</dbReference>
<comment type="caution">
    <text evidence="6">The sequence shown here is derived from an EMBL/GenBank/DDBJ whole genome shotgun (WGS) entry which is preliminary data.</text>
</comment>
<dbReference type="InterPro" id="IPR006141">
    <property type="entry name" value="Intein_N"/>
</dbReference>
<feature type="compositionally biased region" description="Pro residues" evidence="4">
    <location>
        <begin position="118"/>
        <end position="128"/>
    </location>
</feature>
<evidence type="ECO:0000313" key="7">
    <source>
        <dbReference type="Proteomes" id="UP000663828"/>
    </source>
</evidence>
<dbReference type="InterPro" id="IPR001767">
    <property type="entry name" value="Hedgehog_Hint"/>
</dbReference>
<evidence type="ECO:0000259" key="5">
    <source>
        <dbReference type="PROSITE" id="PS50222"/>
    </source>
</evidence>
<dbReference type="GO" id="GO:0048731">
    <property type="term" value="P:system development"/>
    <property type="evidence" value="ECO:0007669"/>
    <property type="project" value="UniProtKB-ARBA"/>
</dbReference>
<dbReference type="Proteomes" id="UP000663828">
    <property type="component" value="Unassembled WGS sequence"/>
</dbReference>
<feature type="compositionally biased region" description="Polar residues" evidence="4">
    <location>
        <begin position="65"/>
        <end position="78"/>
    </location>
</feature>
<dbReference type="Pfam" id="PF01079">
    <property type="entry name" value="Hint"/>
    <property type="match status" value="1"/>
</dbReference>
<dbReference type="SUPFAM" id="SSF51294">
    <property type="entry name" value="Hedgehog/intein (Hint) domain"/>
    <property type="match status" value="1"/>
</dbReference>
<dbReference type="InterPro" id="IPR036844">
    <property type="entry name" value="Hint_dom_sf"/>
</dbReference>
<dbReference type="AlphaFoldDB" id="A0A814W9H6"/>
<dbReference type="GO" id="GO:0001708">
    <property type="term" value="P:cell fate specification"/>
    <property type="evidence" value="ECO:0007669"/>
    <property type="project" value="TreeGrafter"/>
</dbReference>
<keyword evidence="2" id="KW-0732">Signal</keyword>